<dbReference type="AlphaFoldDB" id="A0A1B6G8H6"/>
<name>A0A1B6G8H6_9HEMI</name>
<evidence type="ECO:0000313" key="1">
    <source>
        <dbReference type="EMBL" id="JAS58701.1"/>
    </source>
</evidence>
<protein>
    <submittedName>
        <fullName evidence="1">Uncharacterized protein</fullName>
    </submittedName>
</protein>
<proteinExistence type="predicted"/>
<gene>
    <name evidence="1" type="ORF">g.48022</name>
</gene>
<sequence>MSVLKTVTILNKKTRFNYSTLVIPKSLKTLVAGCMAIKDDQERKINTVNVTKERNFTWTYKIKNSGQEVEVCRAFLLSILQLSVKRIRCIQKKVREGESFC</sequence>
<organism evidence="1">
    <name type="scientific">Cuerna arida</name>
    <dbReference type="NCBI Taxonomy" id="1464854"/>
    <lineage>
        <taxon>Eukaryota</taxon>
        <taxon>Metazoa</taxon>
        <taxon>Ecdysozoa</taxon>
        <taxon>Arthropoda</taxon>
        <taxon>Hexapoda</taxon>
        <taxon>Insecta</taxon>
        <taxon>Pterygota</taxon>
        <taxon>Neoptera</taxon>
        <taxon>Paraneoptera</taxon>
        <taxon>Hemiptera</taxon>
        <taxon>Auchenorrhyncha</taxon>
        <taxon>Membracoidea</taxon>
        <taxon>Cicadellidae</taxon>
        <taxon>Cicadellinae</taxon>
        <taxon>Proconiini</taxon>
        <taxon>Cuerna</taxon>
    </lineage>
</organism>
<dbReference type="EMBL" id="GECZ01011068">
    <property type="protein sequence ID" value="JAS58701.1"/>
    <property type="molecule type" value="Transcribed_RNA"/>
</dbReference>
<feature type="non-terminal residue" evidence="1">
    <location>
        <position position="101"/>
    </location>
</feature>
<reference evidence="1" key="1">
    <citation type="submission" date="2015-11" db="EMBL/GenBank/DDBJ databases">
        <title>De novo transcriptome assembly of four potential Pierce s Disease insect vectors from Arizona vineyards.</title>
        <authorList>
            <person name="Tassone E.E."/>
        </authorList>
    </citation>
    <scope>NUCLEOTIDE SEQUENCE</scope>
</reference>
<accession>A0A1B6G8H6</accession>